<dbReference type="EMBL" id="JRLV01000041">
    <property type="protein sequence ID" value="KGO78606.1"/>
    <property type="molecule type" value="Genomic_DNA"/>
</dbReference>
<dbReference type="STRING" id="1406840.Q763_17625"/>
<protein>
    <submittedName>
        <fullName evidence="1">Uncharacterized protein</fullName>
    </submittedName>
</protein>
<proteinExistence type="predicted"/>
<name>A0A0A2LHC7_9FLAO</name>
<dbReference type="AlphaFoldDB" id="A0A0A2LHC7"/>
<organism evidence="1 2">
    <name type="scientific">Flavobacterium beibuense F44-8</name>
    <dbReference type="NCBI Taxonomy" id="1406840"/>
    <lineage>
        <taxon>Bacteria</taxon>
        <taxon>Pseudomonadati</taxon>
        <taxon>Bacteroidota</taxon>
        <taxon>Flavobacteriia</taxon>
        <taxon>Flavobacteriales</taxon>
        <taxon>Flavobacteriaceae</taxon>
        <taxon>Flavobacterium</taxon>
    </lineage>
</organism>
<gene>
    <name evidence="1" type="ORF">Q763_17625</name>
</gene>
<reference evidence="1 2" key="1">
    <citation type="submission" date="2013-09" db="EMBL/GenBank/DDBJ databases">
        <authorList>
            <person name="Zeng Z."/>
            <person name="Chen C."/>
        </authorList>
    </citation>
    <scope>NUCLEOTIDE SEQUENCE [LARGE SCALE GENOMIC DNA]</scope>
    <source>
        <strain evidence="1 2">F44-8</strain>
    </source>
</reference>
<evidence type="ECO:0000313" key="1">
    <source>
        <dbReference type="EMBL" id="KGO78606.1"/>
    </source>
</evidence>
<keyword evidence="2" id="KW-1185">Reference proteome</keyword>
<evidence type="ECO:0000313" key="2">
    <source>
        <dbReference type="Proteomes" id="UP000030129"/>
    </source>
</evidence>
<accession>A0A0A2LHC7</accession>
<dbReference type="Proteomes" id="UP000030129">
    <property type="component" value="Unassembled WGS sequence"/>
</dbReference>
<comment type="caution">
    <text evidence="1">The sequence shown here is derived from an EMBL/GenBank/DDBJ whole genome shotgun (WGS) entry which is preliminary data.</text>
</comment>
<sequence length="140" mass="15673">MKKQLIHSTLAALTLFFTACSGTDDSPVLAQNSDTTQLLGKWKIYKAVYGQGTEPLFYDISGCGKEVLEFTNDGEVTETVYSDDDCYFGGTGTYSWWVEGNEIHYGAQNIYYHIVTVDGNELVLDATAEADYIKYYKRAE</sequence>
<dbReference type="PROSITE" id="PS51257">
    <property type="entry name" value="PROKAR_LIPOPROTEIN"/>
    <property type="match status" value="1"/>
</dbReference>